<feature type="domain" description="DUF58" evidence="1">
    <location>
        <begin position="50"/>
        <end position="261"/>
    </location>
</feature>
<dbReference type="AlphaFoldDB" id="A0A160VGE3"/>
<dbReference type="Gene3D" id="3.40.50.410">
    <property type="entry name" value="von Willebrand factor, type A domain"/>
    <property type="match status" value="1"/>
</dbReference>
<dbReference type="EMBL" id="FAXC01000284">
    <property type="protein sequence ID" value="CUV09653.1"/>
    <property type="molecule type" value="Genomic_DNA"/>
</dbReference>
<name>A0A160VGE3_9ZZZZ</name>
<proteinExistence type="predicted"/>
<gene>
    <name evidence="2" type="ORF">MGWOODY_Mmi65</name>
</gene>
<dbReference type="PANTHER" id="PTHR33608">
    <property type="entry name" value="BLL2464 PROTEIN"/>
    <property type="match status" value="1"/>
</dbReference>
<evidence type="ECO:0000313" key="2">
    <source>
        <dbReference type="EMBL" id="CUV09653.1"/>
    </source>
</evidence>
<dbReference type="PANTHER" id="PTHR33608:SF7">
    <property type="entry name" value="DUF58 DOMAIN-CONTAINING PROTEIN"/>
    <property type="match status" value="1"/>
</dbReference>
<protein>
    <recommendedName>
        <fullName evidence="1">DUF58 domain-containing protein</fullName>
    </recommendedName>
</protein>
<dbReference type="Pfam" id="PF01882">
    <property type="entry name" value="DUF58"/>
    <property type="match status" value="1"/>
</dbReference>
<evidence type="ECO:0000259" key="1">
    <source>
        <dbReference type="Pfam" id="PF01882"/>
    </source>
</evidence>
<dbReference type="InterPro" id="IPR002881">
    <property type="entry name" value="DUF58"/>
</dbReference>
<accession>A0A160VGE3</accession>
<dbReference type="SUPFAM" id="SSF53300">
    <property type="entry name" value="vWA-like"/>
    <property type="match status" value="1"/>
</dbReference>
<organism evidence="2">
    <name type="scientific">hydrothermal vent metagenome</name>
    <dbReference type="NCBI Taxonomy" id="652676"/>
    <lineage>
        <taxon>unclassified sequences</taxon>
        <taxon>metagenomes</taxon>
        <taxon>ecological metagenomes</taxon>
    </lineage>
</organism>
<sequence>MNSIDKRKYLDPLIVAKIDNMALRARLVVEGYLIGQHKSPYHGFSVEFAEHRAYGPGDEIRHIDWKLYGKTDRYYVKRYEEETNLRSYILLDTSQSMTYGSGAITKLEYGSYLSAALTHLMLNQRDAMGLVLFDEKIRKFIPPRAAPSHANIIMGALDKIQSANDTQIRPTLDYMAERIKKRGLVILISDLLDDPGQVLMGLNHFRHNKQEMIVFHLLDRQELEFQFGNRTKFRDLETDETITTEPWHIRSAYQELIEMHQRKYRLGCRNQRIDYVPLFTDQPLDLALNEYLNKRQKTG</sequence>
<dbReference type="InterPro" id="IPR036465">
    <property type="entry name" value="vWFA_dom_sf"/>
</dbReference>
<reference evidence="2" key="1">
    <citation type="submission" date="2015-10" db="EMBL/GenBank/DDBJ databases">
        <authorList>
            <person name="Gilbert D.G."/>
        </authorList>
    </citation>
    <scope>NUCLEOTIDE SEQUENCE</scope>
</reference>